<dbReference type="InterPro" id="IPR018523">
    <property type="entry name" value="Isocitrate_lyase_ph_CS"/>
</dbReference>
<dbReference type="Gene3D" id="3.20.20.60">
    <property type="entry name" value="Phosphoenolpyruvate-binding domains"/>
    <property type="match status" value="1"/>
</dbReference>
<dbReference type="PANTHER" id="PTHR42905:SF2">
    <property type="entry name" value="PHOSPHOENOLPYRUVATE CARBOXYLASE FAMILY PROTEIN"/>
    <property type="match status" value="1"/>
</dbReference>
<organism evidence="3 4">
    <name type="scientific">Coniella lustricola</name>
    <dbReference type="NCBI Taxonomy" id="2025994"/>
    <lineage>
        <taxon>Eukaryota</taxon>
        <taxon>Fungi</taxon>
        <taxon>Dikarya</taxon>
        <taxon>Ascomycota</taxon>
        <taxon>Pezizomycotina</taxon>
        <taxon>Sordariomycetes</taxon>
        <taxon>Sordariomycetidae</taxon>
        <taxon>Diaporthales</taxon>
        <taxon>Schizoparmaceae</taxon>
        <taxon>Coniella</taxon>
    </lineage>
</organism>
<comment type="catalytic activity">
    <reaction evidence="1">
        <text>(2S,3R)-3-hydroxybutane-1,2,3-tricarboxylate = pyruvate + succinate</text>
        <dbReference type="Rhea" id="RHEA:16809"/>
        <dbReference type="ChEBI" id="CHEBI:15361"/>
        <dbReference type="ChEBI" id="CHEBI:30031"/>
        <dbReference type="ChEBI" id="CHEBI:57429"/>
        <dbReference type="EC" id="4.1.3.30"/>
    </reaction>
</comment>
<dbReference type="PANTHER" id="PTHR42905">
    <property type="entry name" value="PHOSPHOENOLPYRUVATE CARBOXYLASE"/>
    <property type="match status" value="1"/>
</dbReference>
<proteinExistence type="inferred from homology"/>
<accession>A0A2T3AN80</accession>
<evidence type="ECO:0000313" key="4">
    <source>
        <dbReference type="Proteomes" id="UP000241462"/>
    </source>
</evidence>
<evidence type="ECO:0000256" key="1">
    <source>
        <dbReference type="ARBA" id="ARBA00001050"/>
    </source>
</evidence>
<sequence>MVNKAAAKLRAQLAEQDKVVLCPGVQDGLSARVCLDEGFENLYMTGAGTAISVLGLPDLGLTTVDDMVRNAGMIASLDRNVPVIADADTGYGGPLSVARTVERYIQAGIAGLHIEDQTTTKRCGHLMGKELVDIPTYIARIRAAVTARAASGDDIVIIARTDALQSLGYEEAIRRLRAAAEAGADVVFLEGMGNKEQMRNSVQDLSPTPCFLNMVQGGLTPLVTKDEAREMGYRIVIWPCFAMTAAILAYREAAKELKESGMIAERRDASGKVMGGVRECFEVCGLNKYADFDKEMGGQAFANGV</sequence>
<gene>
    <name evidence="3" type="ORF">BD289DRAFT_420301</name>
</gene>
<dbReference type="EMBL" id="KZ678373">
    <property type="protein sequence ID" value="PSS03826.1"/>
    <property type="molecule type" value="Genomic_DNA"/>
</dbReference>
<dbReference type="InterPro" id="IPR015813">
    <property type="entry name" value="Pyrv/PenolPyrv_kinase-like_dom"/>
</dbReference>
<name>A0A2T3AN80_9PEZI</name>
<dbReference type="Proteomes" id="UP000241462">
    <property type="component" value="Unassembled WGS sequence"/>
</dbReference>
<evidence type="ECO:0000256" key="2">
    <source>
        <dbReference type="ARBA" id="ARBA00061405"/>
    </source>
</evidence>
<dbReference type="InParanoid" id="A0A2T3AN80"/>
<protein>
    <submittedName>
        <fullName evidence="3">Phosphoenolpyruvate/pyruvate domain-containing protein</fullName>
    </submittedName>
</protein>
<dbReference type="OrthoDB" id="1923844at2759"/>
<keyword evidence="3" id="KW-0670">Pyruvate</keyword>
<dbReference type="AlphaFoldDB" id="A0A2T3AN80"/>
<dbReference type="InterPro" id="IPR039556">
    <property type="entry name" value="ICL/PEPM"/>
</dbReference>
<keyword evidence="4" id="KW-1185">Reference proteome</keyword>
<dbReference type="Pfam" id="PF13714">
    <property type="entry name" value="PEP_mutase"/>
    <property type="match status" value="1"/>
</dbReference>
<dbReference type="InterPro" id="IPR040442">
    <property type="entry name" value="Pyrv_kinase-like_dom_sf"/>
</dbReference>
<dbReference type="STRING" id="2025994.A0A2T3AN80"/>
<dbReference type="CDD" id="cd00377">
    <property type="entry name" value="ICL_PEPM"/>
    <property type="match status" value="1"/>
</dbReference>
<comment type="similarity">
    <text evidence="2">Belongs to the isocitrate lyase/PEP mutase superfamily.</text>
</comment>
<dbReference type="SUPFAM" id="SSF51621">
    <property type="entry name" value="Phosphoenolpyruvate/pyruvate domain"/>
    <property type="match status" value="1"/>
</dbReference>
<dbReference type="FunFam" id="3.20.20.60:FF:000009">
    <property type="entry name" value="2-methylisocitrate lyase"/>
    <property type="match status" value="1"/>
</dbReference>
<evidence type="ECO:0000313" key="3">
    <source>
        <dbReference type="EMBL" id="PSS03826.1"/>
    </source>
</evidence>
<dbReference type="GO" id="GO:0046421">
    <property type="term" value="F:methylisocitrate lyase activity"/>
    <property type="evidence" value="ECO:0007669"/>
    <property type="project" value="UniProtKB-EC"/>
</dbReference>
<reference evidence="3 4" key="1">
    <citation type="journal article" date="2018" name="Mycol. Prog.">
        <title>Coniella lustricola, a new species from submerged detritus.</title>
        <authorList>
            <person name="Raudabaugh D.B."/>
            <person name="Iturriaga T."/>
            <person name="Carver A."/>
            <person name="Mondo S."/>
            <person name="Pangilinan J."/>
            <person name="Lipzen A."/>
            <person name="He G."/>
            <person name="Amirebrahimi M."/>
            <person name="Grigoriev I.V."/>
            <person name="Miller A.N."/>
        </authorList>
    </citation>
    <scope>NUCLEOTIDE SEQUENCE [LARGE SCALE GENOMIC DNA]</scope>
    <source>
        <strain evidence="3 4">B22-T-1</strain>
    </source>
</reference>
<dbReference type="PROSITE" id="PS00161">
    <property type="entry name" value="ISOCITRATE_LYASE"/>
    <property type="match status" value="1"/>
</dbReference>